<organism evidence="1">
    <name type="scientific">marine metagenome</name>
    <dbReference type="NCBI Taxonomy" id="408172"/>
    <lineage>
        <taxon>unclassified sequences</taxon>
        <taxon>metagenomes</taxon>
        <taxon>ecological metagenomes</taxon>
    </lineage>
</organism>
<accession>A0A382NDY1</accession>
<dbReference type="EMBL" id="UINC01099830">
    <property type="protein sequence ID" value="SVC59403.1"/>
    <property type="molecule type" value="Genomic_DNA"/>
</dbReference>
<gene>
    <name evidence="1" type="ORF">METZ01_LOCUS312257</name>
</gene>
<feature type="non-terminal residue" evidence="1">
    <location>
        <position position="83"/>
    </location>
</feature>
<name>A0A382NDY1_9ZZZZ</name>
<protein>
    <submittedName>
        <fullName evidence="1">Uncharacterized protein</fullName>
    </submittedName>
</protein>
<dbReference type="AlphaFoldDB" id="A0A382NDY1"/>
<feature type="non-terminal residue" evidence="1">
    <location>
        <position position="1"/>
    </location>
</feature>
<evidence type="ECO:0000313" key="1">
    <source>
        <dbReference type="EMBL" id="SVC59403.1"/>
    </source>
</evidence>
<sequence length="83" mass="9576">ADAARDRRRGHFGLHCRHRVLHHTGLSRWKRRKDDWQHDCVSHAEIPQLGSWGGDGECAAGRYPDSLLDLRQIGRDRQLKNGL</sequence>
<reference evidence="1" key="1">
    <citation type="submission" date="2018-05" db="EMBL/GenBank/DDBJ databases">
        <authorList>
            <person name="Lanie J.A."/>
            <person name="Ng W.-L."/>
            <person name="Kazmierczak K.M."/>
            <person name="Andrzejewski T.M."/>
            <person name="Davidsen T.M."/>
            <person name="Wayne K.J."/>
            <person name="Tettelin H."/>
            <person name="Glass J.I."/>
            <person name="Rusch D."/>
            <person name="Podicherti R."/>
            <person name="Tsui H.-C.T."/>
            <person name="Winkler M.E."/>
        </authorList>
    </citation>
    <scope>NUCLEOTIDE SEQUENCE</scope>
</reference>
<proteinExistence type="predicted"/>